<dbReference type="Pfam" id="PF02945">
    <property type="entry name" value="Endonuclease_7"/>
    <property type="match status" value="1"/>
</dbReference>
<sequence>MKCCSKCKVEKPRSEFGKDKCRPDGLYPQCRECKSNAHKESYHKVAAKRLERKYGITSEQRAEMFEAQKGCCKICGKHESEQRRALAVDHCHTTGAVRGLLCDNCNRGIGYFRDNHEVLKAAIKYLGG</sequence>
<dbReference type="InterPro" id="IPR038563">
    <property type="entry name" value="Endonuclease_7_sf"/>
</dbReference>
<keyword evidence="1" id="KW-0540">Nuclease</keyword>
<dbReference type="Gene3D" id="3.40.1800.10">
    <property type="entry name" value="His-Me finger endonucleases"/>
    <property type="match status" value="1"/>
</dbReference>
<dbReference type="InterPro" id="IPR004211">
    <property type="entry name" value="Endonuclease_7"/>
</dbReference>
<keyword evidence="2" id="KW-1185">Reference proteome</keyword>
<proteinExistence type="predicted"/>
<dbReference type="EMBL" id="MT425185">
    <property type="protein sequence ID" value="QKE60375.1"/>
    <property type="molecule type" value="Genomic_DNA"/>
</dbReference>
<keyword evidence="1" id="KW-0378">Hydrolase</keyword>
<evidence type="ECO:0000313" key="2">
    <source>
        <dbReference type="Proteomes" id="UP000505132"/>
    </source>
</evidence>
<dbReference type="GO" id="GO:0004519">
    <property type="term" value="F:endonuclease activity"/>
    <property type="evidence" value="ECO:0007669"/>
    <property type="project" value="UniProtKB-KW"/>
</dbReference>
<organism evidence="1 2">
    <name type="scientific">Klebsiella phage Kp_Pokalde_002</name>
    <dbReference type="NCBI Taxonomy" id="2736260"/>
    <lineage>
        <taxon>Viruses</taxon>
        <taxon>Duplodnaviria</taxon>
        <taxon>Heunggongvirae</taxon>
        <taxon>Uroviricota</taxon>
        <taxon>Caudoviricetes</taxon>
        <taxon>Autographivirales</taxon>
        <taxon>Autotranscriptaviridae</taxon>
        <taxon>Studiervirinae</taxon>
        <taxon>Przondovirus</taxon>
        <taxon>Przondovirus pokalde002</taxon>
    </lineage>
</organism>
<protein>
    <submittedName>
        <fullName evidence="1">Putative DNA endonuclease VII</fullName>
    </submittedName>
</protein>
<evidence type="ECO:0000313" key="1">
    <source>
        <dbReference type="EMBL" id="QKE60375.1"/>
    </source>
</evidence>
<dbReference type="InterPro" id="IPR044925">
    <property type="entry name" value="His-Me_finger_sf"/>
</dbReference>
<reference evidence="1 2" key="1">
    <citation type="submission" date="2020-05" db="EMBL/GenBank/DDBJ databases">
        <authorList>
            <person name="Dhungana G."/>
            <person name="Regmi M."/>
            <person name="Rajaure M."/>
            <person name="Malla R."/>
        </authorList>
    </citation>
    <scope>NUCLEOTIDE SEQUENCE [LARGE SCALE GENOMIC DNA]</scope>
</reference>
<accession>A0A7D3UIR9</accession>
<keyword evidence="1" id="KW-0255">Endonuclease</keyword>
<gene>
    <name evidence="1" type="ORF">KpPokalde002_035</name>
</gene>
<dbReference type="SUPFAM" id="SSF54060">
    <property type="entry name" value="His-Me finger endonucleases"/>
    <property type="match status" value="1"/>
</dbReference>
<dbReference type="Proteomes" id="UP000505132">
    <property type="component" value="Segment"/>
</dbReference>
<name>A0A7D3UIR9_9CAUD</name>